<dbReference type="PROSITE" id="PS50109">
    <property type="entry name" value="HIS_KIN"/>
    <property type="match status" value="1"/>
</dbReference>
<keyword evidence="7" id="KW-0067">ATP-binding</keyword>
<dbReference type="InterPro" id="IPR003594">
    <property type="entry name" value="HATPase_dom"/>
</dbReference>
<keyword evidence="3" id="KW-0597">Phosphoprotein</keyword>
<reference evidence="11" key="1">
    <citation type="submission" date="2020-09" db="EMBL/GenBank/DDBJ databases">
        <title>A novel bacterium of genus Paenibacillus, isolated from South China Sea.</title>
        <authorList>
            <person name="Huang H."/>
            <person name="Mo K."/>
            <person name="Hu Y."/>
        </authorList>
    </citation>
    <scope>NUCLEOTIDE SEQUENCE</scope>
    <source>
        <strain evidence="11">IB182496</strain>
    </source>
</reference>
<keyword evidence="8" id="KW-0902">Two-component regulatory system</keyword>
<evidence type="ECO:0000256" key="2">
    <source>
        <dbReference type="ARBA" id="ARBA00012438"/>
    </source>
</evidence>
<keyword evidence="6" id="KW-0418">Kinase</keyword>
<dbReference type="PANTHER" id="PTHR43547:SF2">
    <property type="entry name" value="HYBRID SIGNAL TRANSDUCTION HISTIDINE KINASE C"/>
    <property type="match status" value="1"/>
</dbReference>
<evidence type="ECO:0000259" key="10">
    <source>
        <dbReference type="PROSITE" id="PS50109"/>
    </source>
</evidence>
<feature type="domain" description="Histidine kinase" evidence="10">
    <location>
        <begin position="57"/>
        <end position="240"/>
    </location>
</feature>
<evidence type="ECO:0000313" key="11">
    <source>
        <dbReference type="EMBL" id="MBD2847743.1"/>
    </source>
</evidence>
<evidence type="ECO:0000256" key="9">
    <source>
        <dbReference type="SAM" id="Phobius"/>
    </source>
</evidence>
<dbReference type="InterPro" id="IPR036890">
    <property type="entry name" value="HATPase_C_sf"/>
</dbReference>
<dbReference type="PANTHER" id="PTHR43547">
    <property type="entry name" value="TWO-COMPONENT HISTIDINE KINASE"/>
    <property type="match status" value="1"/>
</dbReference>
<dbReference type="SMART" id="SM00387">
    <property type="entry name" value="HATPase_c"/>
    <property type="match status" value="1"/>
</dbReference>
<dbReference type="RefSeq" id="WP_190920847.1">
    <property type="nucleotide sequence ID" value="NZ_JACXIZ010000044.1"/>
</dbReference>
<protein>
    <recommendedName>
        <fullName evidence="2">histidine kinase</fullName>
        <ecNumber evidence="2">2.7.13.3</ecNumber>
    </recommendedName>
</protein>
<feature type="transmembrane region" description="Helical" evidence="9">
    <location>
        <begin position="6"/>
        <end position="23"/>
    </location>
</feature>
<evidence type="ECO:0000256" key="3">
    <source>
        <dbReference type="ARBA" id="ARBA00022553"/>
    </source>
</evidence>
<keyword evidence="12" id="KW-1185">Reference proteome</keyword>
<dbReference type="Pfam" id="PF02518">
    <property type="entry name" value="HATPase_c"/>
    <property type="match status" value="1"/>
</dbReference>
<dbReference type="InterPro" id="IPR005467">
    <property type="entry name" value="His_kinase_dom"/>
</dbReference>
<organism evidence="11 12">
    <name type="scientific">Paenibacillus sabuli</name>
    <dbReference type="NCBI Taxonomy" id="2772509"/>
    <lineage>
        <taxon>Bacteria</taxon>
        <taxon>Bacillati</taxon>
        <taxon>Bacillota</taxon>
        <taxon>Bacilli</taxon>
        <taxon>Bacillales</taxon>
        <taxon>Paenibacillaceae</taxon>
        <taxon>Paenibacillus</taxon>
    </lineage>
</organism>
<keyword evidence="4" id="KW-0808">Transferase</keyword>
<dbReference type="PRINTS" id="PR00344">
    <property type="entry name" value="BCTRLSENSOR"/>
</dbReference>
<comment type="caution">
    <text evidence="11">The sequence shown here is derived from an EMBL/GenBank/DDBJ whole genome shotgun (WGS) entry which is preliminary data.</text>
</comment>
<dbReference type="GO" id="GO:0000155">
    <property type="term" value="F:phosphorelay sensor kinase activity"/>
    <property type="evidence" value="ECO:0007669"/>
    <property type="project" value="TreeGrafter"/>
</dbReference>
<proteinExistence type="predicted"/>
<evidence type="ECO:0000256" key="7">
    <source>
        <dbReference type="ARBA" id="ARBA00022840"/>
    </source>
</evidence>
<evidence type="ECO:0000313" key="12">
    <source>
        <dbReference type="Proteomes" id="UP000621560"/>
    </source>
</evidence>
<keyword evidence="9" id="KW-0472">Membrane</keyword>
<comment type="catalytic activity">
    <reaction evidence="1">
        <text>ATP + protein L-histidine = ADP + protein N-phospho-L-histidine.</text>
        <dbReference type="EC" id="2.7.13.3"/>
    </reaction>
</comment>
<gene>
    <name evidence="11" type="ORF">IDH44_21330</name>
</gene>
<dbReference type="SUPFAM" id="SSF55874">
    <property type="entry name" value="ATPase domain of HSP90 chaperone/DNA topoisomerase II/histidine kinase"/>
    <property type="match status" value="1"/>
</dbReference>
<dbReference type="Gene3D" id="3.30.565.10">
    <property type="entry name" value="Histidine kinase-like ATPase, C-terminal domain"/>
    <property type="match status" value="1"/>
</dbReference>
<name>A0A927GTM4_9BACL</name>
<evidence type="ECO:0000256" key="4">
    <source>
        <dbReference type="ARBA" id="ARBA00022679"/>
    </source>
</evidence>
<keyword evidence="9" id="KW-1133">Transmembrane helix</keyword>
<dbReference type="EC" id="2.7.13.3" evidence="2"/>
<evidence type="ECO:0000256" key="6">
    <source>
        <dbReference type="ARBA" id="ARBA00022777"/>
    </source>
</evidence>
<keyword evidence="5" id="KW-0547">Nucleotide-binding</keyword>
<evidence type="ECO:0000256" key="5">
    <source>
        <dbReference type="ARBA" id="ARBA00022741"/>
    </source>
</evidence>
<keyword evidence="9" id="KW-0812">Transmembrane</keyword>
<dbReference type="InterPro" id="IPR004358">
    <property type="entry name" value="Sig_transdc_His_kin-like_C"/>
</dbReference>
<dbReference type="EMBL" id="JACXIZ010000044">
    <property type="protein sequence ID" value="MBD2847743.1"/>
    <property type="molecule type" value="Genomic_DNA"/>
</dbReference>
<dbReference type="AlphaFoldDB" id="A0A927GTM4"/>
<dbReference type="GO" id="GO:0005524">
    <property type="term" value="F:ATP binding"/>
    <property type="evidence" value="ECO:0007669"/>
    <property type="project" value="UniProtKB-KW"/>
</dbReference>
<evidence type="ECO:0000256" key="1">
    <source>
        <dbReference type="ARBA" id="ARBA00000085"/>
    </source>
</evidence>
<evidence type="ECO:0000256" key="8">
    <source>
        <dbReference type="ARBA" id="ARBA00023012"/>
    </source>
</evidence>
<dbReference type="Proteomes" id="UP000621560">
    <property type="component" value="Unassembled WGS sequence"/>
</dbReference>
<accession>A0A927GTM4</accession>
<sequence>MISVLFGMIAVLAAVVIVQYRAGRMRAMQLAYISKKLGEVLKHGASRKVLLYADDPELQKLLIELNRALDRMAETGGSPEAAYDGLPLAKVNLNRICQTVVRSYRQECARKGLRLTLKLTEQPHYVLGDEDMLERIVHHLLANAVEHGAQGGALGVTLRQEEDDLLLEVWDQGSGIGAQHQKLIFDRPYAAEDAINRSVPGRGVGLAQTRRLIERLGGSVAVRSAPGERTVFTVKLRRLKSIVGELAAKRPRS</sequence>